<reference evidence="8 9" key="1">
    <citation type="journal article" date="2004" name="Nature">
        <title>Genome evolution in yeasts.</title>
        <authorList>
            <consortium name="Genolevures"/>
            <person name="Dujon B."/>
            <person name="Sherman D."/>
            <person name="Fischer G."/>
            <person name="Durrens P."/>
            <person name="Casaregola S."/>
            <person name="Lafontaine I."/>
            <person name="de Montigny J."/>
            <person name="Marck C."/>
            <person name="Neuveglise C."/>
            <person name="Talla E."/>
            <person name="Goffard N."/>
            <person name="Frangeul L."/>
            <person name="Aigle M."/>
            <person name="Anthouard V."/>
            <person name="Babour A."/>
            <person name="Barbe V."/>
            <person name="Barnay S."/>
            <person name="Blanchin S."/>
            <person name="Beckerich J.M."/>
            <person name="Beyne E."/>
            <person name="Bleykasten C."/>
            <person name="Boisrame A."/>
            <person name="Boyer J."/>
            <person name="Cattolico L."/>
            <person name="Confanioleri F."/>
            <person name="de Daruvar A."/>
            <person name="Despons L."/>
            <person name="Fabre E."/>
            <person name="Fairhead C."/>
            <person name="Ferry-Dumazet H."/>
            <person name="Groppi A."/>
            <person name="Hantraye F."/>
            <person name="Hennequin C."/>
            <person name="Jauniaux N."/>
            <person name="Joyet P."/>
            <person name="Kachouri R."/>
            <person name="Kerrest A."/>
            <person name="Koszul R."/>
            <person name="Lemaire M."/>
            <person name="Lesur I."/>
            <person name="Ma L."/>
            <person name="Muller H."/>
            <person name="Nicaud J.M."/>
            <person name="Nikolski M."/>
            <person name="Oztas S."/>
            <person name="Ozier-Kalogeropoulos O."/>
            <person name="Pellenz S."/>
            <person name="Potier S."/>
            <person name="Richard G.F."/>
            <person name="Straub M.L."/>
            <person name="Suleau A."/>
            <person name="Swennene D."/>
            <person name="Tekaia F."/>
            <person name="Wesolowski-Louvel M."/>
            <person name="Westhof E."/>
            <person name="Wirth B."/>
            <person name="Zeniou-Meyer M."/>
            <person name="Zivanovic I."/>
            <person name="Bolotin-Fukuhara M."/>
            <person name="Thierry A."/>
            <person name="Bouchier C."/>
            <person name="Caudron B."/>
            <person name="Scarpelli C."/>
            <person name="Gaillardin C."/>
            <person name="Weissenbach J."/>
            <person name="Wincker P."/>
            <person name="Souciet J.L."/>
        </authorList>
    </citation>
    <scope>NUCLEOTIDE SEQUENCE [LARGE SCALE GENOMIC DNA]</scope>
    <source>
        <strain evidence="9">ATCC 8585 / CBS 2359 / DSM 70799 / NBRC 1267 / NRRL Y-1140 / WM37</strain>
    </source>
</reference>
<dbReference type="InParanoid" id="Q6CMI8"/>
<comment type="subunit">
    <text evidence="2">Homotetramer.</text>
</comment>
<dbReference type="Proteomes" id="UP000000598">
    <property type="component" value="Chromosome E"/>
</dbReference>
<evidence type="ECO:0000256" key="6">
    <source>
        <dbReference type="RuleBase" id="RU361277"/>
    </source>
</evidence>
<dbReference type="AlphaFoldDB" id="Q6CMI8"/>
<dbReference type="OMA" id="DIKTECC"/>
<comment type="cofactor">
    <cofactor evidence="1 6">
        <name>Zn(2+)</name>
        <dbReference type="ChEBI" id="CHEBI:29105"/>
    </cofactor>
</comment>
<dbReference type="GeneID" id="2894727"/>
<dbReference type="PANTHER" id="PTHR42683">
    <property type="entry name" value="ALDEHYDE REDUCTASE"/>
    <property type="match status" value="1"/>
</dbReference>
<comment type="similarity">
    <text evidence="6">Belongs to the zinc-containing alcohol dehydrogenase family.</text>
</comment>
<dbReference type="GO" id="GO:0008270">
    <property type="term" value="F:zinc ion binding"/>
    <property type="evidence" value="ECO:0007669"/>
    <property type="project" value="InterPro"/>
</dbReference>
<dbReference type="InterPro" id="IPR002328">
    <property type="entry name" value="ADH_Zn_CS"/>
</dbReference>
<evidence type="ECO:0000256" key="1">
    <source>
        <dbReference type="ARBA" id="ARBA00001947"/>
    </source>
</evidence>
<evidence type="ECO:0000259" key="7">
    <source>
        <dbReference type="SMART" id="SM00829"/>
    </source>
</evidence>
<dbReference type="Pfam" id="PF08240">
    <property type="entry name" value="ADH_N"/>
    <property type="match status" value="1"/>
</dbReference>
<keyword evidence="5" id="KW-0560">Oxidoreductase</keyword>
<dbReference type="SMART" id="SM00829">
    <property type="entry name" value="PKS_ER"/>
    <property type="match status" value="1"/>
</dbReference>
<dbReference type="SUPFAM" id="SSF50129">
    <property type="entry name" value="GroES-like"/>
    <property type="match status" value="1"/>
</dbReference>
<dbReference type="EMBL" id="CR382125">
    <property type="protein sequence ID" value="CAG99938.1"/>
    <property type="molecule type" value="Genomic_DNA"/>
</dbReference>
<dbReference type="KEGG" id="kla:KLLA0_E19889g"/>
<dbReference type="InterPro" id="IPR011032">
    <property type="entry name" value="GroES-like_sf"/>
</dbReference>
<dbReference type="InterPro" id="IPR036291">
    <property type="entry name" value="NAD(P)-bd_dom_sf"/>
</dbReference>
<evidence type="ECO:0000256" key="5">
    <source>
        <dbReference type="ARBA" id="ARBA00023002"/>
    </source>
</evidence>
<accession>Q6CMI8</accession>
<evidence type="ECO:0000256" key="4">
    <source>
        <dbReference type="ARBA" id="ARBA00022833"/>
    </source>
</evidence>
<dbReference type="FunCoup" id="Q6CMI8">
    <property type="interactions" value="610"/>
</dbReference>
<feature type="domain" description="Enoyl reductase (ER)" evidence="7">
    <location>
        <begin position="11"/>
        <end position="352"/>
    </location>
</feature>
<keyword evidence="4 6" id="KW-0862">Zinc</keyword>
<keyword evidence="3 6" id="KW-0479">Metal-binding</keyword>
<gene>
    <name evidence="8" type="ORF">KLLA0_E19889g</name>
</gene>
<evidence type="ECO:0000256" key="3">
    <source>
        <dbReference type="ARBA" id="ARBA00022723"/>
    </source>
</evidence>
<dbReference type="RefSeq" id="XP_454851.1">
    <property type="nucleotide sequence ID" value="XM_454851.1"/>
</dbReference>
<sequence>MSYPDNFEGFAVVDSHKKWLSPEKVVYPAKQFNPRDVDIEIEACGVCGSDVHCAKGNWGEMKLPLVVGHEIIGKVVRLGDKCDTGLKVGDRVGVGAQVSACLDCNRCNNDNEQYCPKFVTTYSQPYFEDGYVGQGGYASHIRVHEHFVIPIPESLETNNVAPLLCGGATVYSPLKRNGCGPGKKVGIVGIGGIGHMGILLAKAMGAEVYAISRSHAKEETSKQLGADHYIATEDEGWETKYFDTLDFMVLCGNSLSAVDFGKLPKILKAQGVIASISVPDQHEAIHLHPAQLLGFQITQSCLASRAEIIEMLNLVAEKKIKLWVETVPISEENISTVFKRMESGDVRFRFTLTDFDKQFDQFKAKK</sequence>
<dbReference type="STRING" id="284590.Q6CMI8"/>
<proteinExistence type="inferred from homology"/>
<dbReference type="InterPro" id="IPR047109">
    <property type="entry name" value="CAD-like"/>
</dbReference>
<dbReference type="GO" id="GO:0016616">
    <property type="term" value="F:oxidoreductase activity, acting on the CH-OH group of donors, NAD or NADP as acceptor"/>
    <property type="evidence" value="ECO:0007669"/>
    <property type="project" value="InterPro"/>
</dbReference>
<dbReference type="PROSITE" id="PS00059">
    <property type="entry name" value="ADH_ZINC"/>
    <property type="match status" value="1"/>
</dbReference>
<dbReference type="InterPro" id="IPR013149">
    <property type="entry name" value="ADH-like_C"/>
</dbReference>
<dbReference type="Gene3D" id="3.40.50.720">
    <property type="entry name" value="NAD(P)-binding Rossmann-like Domain"/>
    <property type="match status" value="1"/>
</dbReference>
<dbReference type="CDD" id="cd05283">
    <property type="entry name" value="CAD1"/>
    <property type="match status" value="1"/>
</dbReference>
<dbReference type="InterPro" id="IPR020843">
    <property type="entry name" value="ER"/>
</dbReference>
<dbReference type="Gene3D" id="3.90.180.10">
    <property type="entry name" value="Medium-chain alcohol dehydrogenases, catalytic domain"/>
    <property type="match status" value="1"/>
</dbReference>
<dbReference type="SUPFAM" id="SSF51735">
    <property type="entry name" value="NAD(P)-binding Rossmann-fold domains"/>
    <property type="match status" value="1"/>
</dbReference>
<name>Q6CMI8_KLULA</name>
<dbReference type="InterPro" id="IPR013154">
    <property type="entry name" value="ADH-like_N"/>
</dbReference>
<evidence type="ECO:0000256" key="2">
    <source>
        <dbReference type="ARBA" id="ARBA00011881"/>
    </source>
</evidence>
<dbReference type="PaxDb" id="284590-Q6CMI8"/>
<keyword evidence="9" id="KW-1185">Reference proteome</keyword>
<evidence type="ECO:0000313" key="9">
    <source>
        <dbReference type="Proteomes" id="UP000000598"/>
    </source>
</evidence>
<dbReference type="HOGENOM" id="CLU_026673_20_2_1"/>
<protein>
    <submittedName>
        <fullName evidence="8">KLLA0E19889p</fullName>
    </submittedName>
</protein>
<dbReference type="Pfam" id="PF00107">
    <property type="entry name" value="ADH_zinc_N"/>
    <property type="match status" value="1"/>
</dbReference>
<dbReference type="FunFam" id="3.40.50.720:FF:000022">
    <property type="entry name" value="Cinnamyl alcohol dehydrogenase"/>
    <property type="match status" value="1"/>
</dbReference>
<dbReference type="eggNOG" id="KOG0023">
    <property type="taxonomic scope" value="Eukaryota"/>
</dbReference>
<organism evidence="8 9">
    <name type="scientific">Kluyveromyces lactis (strain ATCC 8585 / CBS 2359 / DSM 70799 / NBRC 1267 / NRRL Y-1140 / WM37)</name>
    <name type="common">Yeast</name>
    <name type="synonym">Candida sphaerica</name>
    <dbReference type="NCBI Taxonomy" id="284590"/>
    <lineage>
        <taxon>Eukaryota</taxon>
        <taxon>Fungi</taxon>
        <taxon>Dikarya</taxon>
        <taxon>Ascomycota</taxon>
        <taxon>Saccharomycotina</taxon>
        <taxon>Saccharomycetes</taxon>
        <taxon>Saccharomycetales</taxon>
        <taxon>Saccharomycetaceae</taxon>
        <taxon>Kluyveromyces</taxon>
    </lineage>
</organism>
<evidence type="ECO:0000313" key="8">
    <source>
        <dbReference type="EMBL" id="CAG99938.1"/>
    </source>
</evidence>